<gene>
    <name evidence="10" type="ORF">BP5796_06971</name>
</gene>
<accession>A0A3D8RQA5</accession>
<comment type="catalytic activity">
    <reaction evidence="7">
        <text>phosphoethanolamine + S-adenosyl-L-methionine = N-methylethanolamine phosphate + S-adenosyl-L-homocysteine + H(+)</text>
        <dbReference type="Rhea" id="RHEA:20365"/>
        <dbReference type="ChEBI" id="CHEBI:15378"/>
        <dbReference type="ChEBI" id="CHEBI:57781"/>
        <dbReference type="ChEBI" id="CHEBI:57856"/>
        <dbReference type="ChEBI" id="CHEBI:58190"/>
        <dbReference type="ChEBI" id="CHEBI:59789"/>
        <dbReference type="EC" id="2.1.1.103"/>
    </reaction>
    <physiologicalReaction direction="left-to-right" evidence="7">
        <dbReference type="Rhea" id="RHEA:20366"/>
    </physiologicalReaction>
</comment>
<dbReference type="CDD" id="cd02440">
    <property type="entry name" value="AdoMet_MTases"/>
    <property type="match status" value="1"/>
</dbReference>
<comment type="catalytic activity">
    <reaction evidence="8">
        <text>N-methylethanolamine phosphate + S-adenosyl-L-methionine = N,N-dimethylethanolamine phosphate + S-adenosyl-L-homocysteine + H(+)</text>
        <dbReference type="Rhea" id="RHEA:25321"/>
        <dbReference type="ChEBI" id="CHEBI:15378"/>
        <dbReference type="ChEBI" id="CHEBI:57781"/>
        <dbReference type="ChEBI" id="CHEBI:57856"/>
        <dbReference type="ChEBI" id="CHEBI:58641"/>
        <dbReference type="ChEBI" id="CHEBI:59789"/>
        <dbReference type="EC" id="2.1.1.103"/>
    </reaction>
    <physiologicalReaction direction="left-to-right" evidence="8">
        <dbReference type="Rhea" id="RHEA:25322"/>
    </physiologicalReaction>
</comment>
<evidence type="ECO:0000259" key="9">
    <source>
        <dbReference type="Pfam" id="PF13649"/>
    </source>
</evidence>
<evidence type="ECO:0000256" key="2">
    <source>
        <dbReference type="ARBA" id="ARBA00005189"/>
    </source>
</evidence>
<evidence type="ECO:0000256" key="8">
    <source>
        <dbReference type="ARBA" id="ARBA00047841"/>
    </source>
</evidence>
<dbReference type="EMBL" id="PDLN01000009">
    <property type="protein sequence ID" value="RDW76150.1"/>
    <property type="molecule type" value="Genomic_DNA"/>
</dbReference>
<dbReference type="PANTHER" id="PTHR44307">
    <property type="entry name" value="PHOSPHOETHANOLAMINE METHYLTRANSFERASE"/>
    <property type="match status" value="1"/>
</dbReference>
<keyword evidence="11" id="KW-1185">Reference proteome</keyword>
<keyword evidence="3" id="KW-0489">Methyltransferase</keyword>
<keyword evidence="4" id="KW-0808">Transferase</keyword>
<name>A0A3D8RQA5_9HELO</name>
<evidence type="ECO:0000256" key="7">
    <source>
        <dbReference type="ARBA" id="ARBA00047622"/>
    </source>
</evidence>
<organism evidence="10 11">
    <name type="scientific">Coleophoma crateriformis</name>
    <dbReference type="NCBI Taxonomy" id="565419"/>
    <lineage>
        <taxon>Eukaryota</taxon>
        <taxon>Fungi</taxon>
        <taxon>Dikarya</taxon>
        <taxon>Ascomycota</taxon>
        <taxon>Pezizomycotina</taxon>
        <taxon>Leotiomycetes</taxon>
        <taxon>Helotiales</taxon>
        <taxon>Dermateaceae</taxon>
        <taxon>Coleophoma</taxon>
    </lineage>
</organism>
<dbReference type="InterPro" id="IPR041698">
    <property type="entry name" value="Methyltransf_25"/>
</dbReference>
<evidence type="ECO:0000256" key="1">
    <source>
        <dbReference type="ARBA" id="ARBA00004969"/>
    </source>
</evidence>
<comment type="caution">
    <text evidence="10">The sequence shown here is derived from an EMBL/GenBank/DDBJ whole genome shotgun (WGS) entry which is preliminary data.</text>
</comment>
<evidence type="ECO:0000256" key="6">
    <source>
        <dbReference type="ARBA" id="ARBA00047619"/>
    </source>
</evidence>
<comment type="pathway">
    <text evidence="2">Lipid metabolism.</text>
</comment>
<dbReference type="GO" id="GO:0000234">
    <property type="term" value="F:phosphoethanolamine N-methyltransferase activity"/>
    <property type="evidence" value="ECO:0007669"/>
    <property type="project" value="UniProtKB-EC"/>
</dbReference>
<evidence type="ECO:0000256" key="4">
    <source>
        <dbReference type="ARBA" id="ARBA00022679"/>
    </source>
</evidence>
<dbReference type="AlphaFoldDB" id="A0A3D8RQA5"/>
<evidence type="ECO:0000256" key="3">
    <source>
        <dbReference type="ARBA" id="ARBA00022603"/>
    </source>
</evidence>
<dbReference type="EC" id="2.1.1.103" evidence="5"/>
<dbReference type="SUPFAM" id="SSF53335">
    <property type="entry name" value="S-adenosyl-L-methionine-dependent methyltransferases"/>
    <property type="match status" value="1"/>
</dbReference>
<sequence length="222" mass="24849">MLSNWTYNQIKTGAMSTPGALAGLETFDKLNIEYENAYKNNAFKKACIDEVIRLVPAGSKVLDVGCGTGVPVSEMLAQAGMNIVGIDISPNMIQLAKDRIEGDFTVSDMLGYEVHGEFDAILIIFSHLQLLRDSSHRATPSDTYVDDNSHYDKDPTYVEDYDAPFMGEMLPTFMMTAEGQRKLLRSFGLDIVWEIMGTFHPDNEKCDPEEQQYIIAMQPTRT</sequence>
<comment type="catalytic activity">
    <reaction evidence="6">
        <text>N,N-dimethylethanolamine phosphate + S-adenosyl-L-methionine = phosphocholine + S-adenosyl-L-homocysteine + H(+)</text>
        <dbReference type="Rhea" id="RHEA:25325"/>
        <dbReference type="ChEBI" id="CHEBI:15378"/>
        <dbReference type="ChEBI" id="CHEBI:57856"/>
        <dbReference type="ChEBI" id="CHEBI:58641"/>
        <dbReference type="ChEBI" id="CHEBI:59789"/>
        <dbReference type="ChEBI" id="CHEBI:295975"/>
        <dbReference type="EC" id="2.1.1.103"/>
    </reaction>
    <physiologicalReaction direction="left-to-right" evidence="6">
        <dbReference type="Rhea" id="RHEA:25326"/>
    </physiologicalReaction>
</comment>
<evidence type="ECO:0000256" key="5">
    <source>
        <dbReference type="ARBA" id="ARBA00035674"/>
    </source>
</evidence>
<dbReference type="Pfam" id="PF13649">
    <property type="entry name" value="Methyltransf_25"/>
    <property type="match status" value="1"/>
</dbReference>
<proteinExistence type="predicted"/>
<dbReference type="InterPro" id="IPR029063">
    <property type="entry name" value="SAM-dependent_MTases_sf"/>
</dbReference>
<reference evidence="10 11" key="1">
    <citation type="journal article" date="2018" name="IMA Fungus">
        <title>IMA Genome-F 9: Draft genome sequence of Annulohypoxylon stygium, Aspergillus mulundensis, Berkeleyomyces basicola (syn. Thielaviopsis basicola), Ceratocystis smalleyi, two Cercospora beticola strains, Coleophoma cylindrospora, Fusarium fracticaudum, Phialophora cf. hyalina, and Morchella septimelata.</title>
        <authorList>
            <person name="Wingfield B.D."/>
            <person name="Bills G.F."/>
            <person name="Dong Y."/>
            <person name="Huang W."/>
            <person name="Nel W.J."/>
            <person name="Swalarsk-Parry B.S."/>
            <person name="Vaghefi N."/>
            <person name="Wilken P.M."/>
            <person name="An Z."/>
            <person name="de Beer Z.W."/>
            <person name="De Vos L."/>
            <person name="Chen L."/>
            <person name="Duong T.A."/>
            <person name="Gao Y."/>
            <person name="Hammerbacher A."/>
            <person name="Kikkert J.R."/>
            <person name="Li Y."/>
            <person name="Li H."/>
            <person name="Li K."/>
            <person name="Li Q."/>
            <person name="Liu X."/>
            <person name="Ma X."/>
            <person name="Naidoo K."/>
            <person name="Pethybridge S.J."/>
            <person name="Sun J."/>
            <person name="Steenkamp E.T."/>
            <person name="van der Nest M.A."/>
            <person name="van Wyk S."/>
            <person name="Wingfield M.J."/>
            <person name="Xiong C."/>
            <person name="Yue Q."/>
            <person name="Zhang X."/>
        </authorList>
    </citation>
    <scope>NUCLEOTIDE SEQUENCE [LARGE SCALE GENOMIC DNA]</scope>
    <source>
        <strain evidence="10 11">BP5796</strain>
    </source>
</reference>
<evidence type="ECO:0000313" key="11">
    <source>
        <dbReference type="Proteomes" id="UP000256328"/>
    </source>
</evidence>
<dbReference type="OrthoDB" id="540004at2759"/>
<dbReference type="PANTHER" id="PTHR44307:SF2">
    <property type="entry name" value="PHOSPHOETHANOLAMINE METHYLTRANSFERASE ISOFORM X1"/>
    <property type="match status" value="1"/>
</dbReference>
<feature type="domain" description="Methyltransferase" evidence="9">
    <location>
        <begin position="61"/>
        <end position="136"/>
    </location>
</feature>
<comment type="pathway">
    <text evidence="1">Phospholipid metabolism; phosphatidylcholine biosynthesis.</text>
</comment>
<dbReference type="Proteomes" id="UP000256328">
    <property type="component" value="Unassembled WGS sequence"/>
</dbReference>
<dbReference type="Gene3D" id="3.40.50.150">
    <property type="entry name" value="Vaccinia Virus protein VP39"/>
    <property type="match status" value="1"/>
</dbReference>
<evidence type="ECO:0000313" key="10">
    <source>
        <dbReference type="EMBL" id="RDW76150.1"/>
    </source>
</evidence>
<dbReference type="GO" id="GO:0032259">
    <property type="term" value="P:methylation"/>
    <property type="evidence" value="ECO:0007669"/>
    <property type="project" value="UniProtKB-KW"/>
</dbReference>
<protein>
    <recommendedName>
        <fullName evidence="5">phosphoethanolamine N-methyltransferase</fullName>
        <ecNumber evidence="5">2.1.1.103</ecNumber>
    </recommendedName>
</protein>